<dbReference type="RefSeq" id="WP_150038897.1">
    <property type="nucleotide sequence ID" value="NZ_OW485601.1"/>
</dbReference>
<keyword evidence="5 11" id="KW-0812">Transmembrane</keyword>
<dbReference type="PANTHER" id="PTHR43163">
    <property type="entry name" value="DIPEPTIDE TRANSPORT SYSTEM PERMEASE PROTEIN DPPB-RELATED"/>
    <property type="match status" value="1"/>
</dbReference>
<protein>
    <submittedName>
        <fullName evidence="13">Nickel ABC transporter permease subunit NikB</fullName>
    </submittedName>
</protein>
<dbReference type="NCBIfam" id="NF045470">
    <property type="entry name" value="Opp2B"/>
    <property type="match status" value="1"/>
</dbReference>
<evidence type="ECO:0000256" key="6">
    <source>
        <dbReference type="ARBA" id="ARBA00022989"/>
    </source>
</evidence>
<evidence type="ECO:0000256" key="7">
    <source>
        <dbReference type="ARBA" id="ARBA00023065"/>
    </source>
</evidence>
<feature type="transmembrane region" description="Helical" evidence="11">
    <location>
        <begin position="104"/>
        <end position="126"/>
    </location>
</feature>
<dbReference type="PANTHER" id="PTHR43163:SF6">
    <property type="entry name" value="DIPEPTIDE TRANSPORT SYSTEM PERMEASE PROTEIN DPPB-RELATED"/>
    <property type="match status" value="1"/>
</dbReference>
<feature type="transmembrane region" description="Helical" evidence="11">
    <location>
        <begin position="276"/>
        <end position="302"/>
    </location>
</feature>
<evidence type="ECO:0000256" key="3">
    <source>
        <dbReference type="ARBA" id="ARBA00022475"/>
    </source>
</evidence>
<feature type="transmembrane region" description="Helical" evidence="11">
    <location>
        <begin position="226"/>
        <end position="256"/>
    </location>
</feature>
<keyword evidence="9 11" id="KW-0472">Membrane</keyword>
<feature type="transmembrane region" description="Helical" evidence="11">
    <location>
        <begin position="138"/>
        <end position="164"/>
    </location>
</feature>
<dbReference type="InterPro" id="IPR000515">
    <property type="entry name" value="MetI-like"/>
</dbReference>
<dbReference type="GO" id="GO:0071916">
    <property type="term" value="F:dipeptide transmembrane transporter activity"/>
    <property type="evidence" value="ECO:0007669"/>
    <property type="project" value="TreeGrafter"/>
</dbReference>
<keyword evidence="7" id="KW-0406">Ion transport</keyword>
<comment type="caution">
    <text evidence="13">The sequence shown here is derived from an EMBL/GenBank/DDBJ whole genome shotgun (WGS) entry which is preliminary data.</text>
</comment>
<dbReference type="InterPro" id="IPR045621">
    <property type="entry name" value="BPD_transp_1_N"/>
</dbReference>
<dbReference type="Pfam" id="PF19300">
    <property type="entry name" value="BPD_transp_1_N"/>
    <property type="match status" value="1"/>
</dbReference>
<evidence type="ECO:0000256" key="9">
    <source>
        <dbReference type="ARBA" id="ARBA00023136"/>
    </source>
</evidence>
<dbReference type="Gene3D" id="1.10.3720.10">
    <property type="entry name" value="MetI-like"/>
    <property type="match status" value="1"/>
</dbReference>
<dbReference type="InterPro" id="IPR035906">
    <property type="entry name" value="MetI-like_sf"/>
</dbReference>
<dbReference type="CDD" id="cd06261">
    <property type="entry name" value="TM_PBP2"/>
    <property type="match status" value="1"/>
</dbReference>
<dbReference type="InterPro" id="IPR050045">
    <property type="entry name" value="Opp2B"/>
</dbReference>
<feature type="domain" description="ABC transmembrane type-1" evidence="12">
    <location>
        <begin position="98"/>
        <end position="299"/>
    </location>
</feature>
<dbReference type="PROSITE" id="PS50928">
    <property type="entry name" value="ABC_TM1"/>
    <property type="match status" value="1"/>
</dbReference>
<keyword evidence="6 11" id="KW-1133">Transmembrane helix</keyword>
<accession>A0A5M6J1K8</accession>
<keyword evidence="14" id="KW-1185">Reference proteome</keyword>
<evidence type="ECO:0000256" key="2">
    <source>
        <dbReference type="ARBA" id="ARBA00022448"/>
    </source>
</evidence>
<dbReference type="Pfam" id="PF00528">
    <property type="entry name" value="BPD_transp_1"/>
    <property type="match status" value="1"/>
</dbReference>
<dbReference type="GO" id="GO:0005886">
    <property type="term" value="C:plasma membrane"/>
    <property type="evidence" value="ECO:0007669"/>
    <property type="project" value="UniProtKB-SubCell"/>
</dbReference>
<evidence type="ECO:0000256" key="5">
    <source>
        <dbReference type="ARBA" id="ARBA00022692"/>
    </source>
</evidence>
<name>A0A5M6J1K8_9PROT</name>
<reference evidence="13 14" key="1">
    <citation type="submission" date="2019-09" db="EMBL/GenBank/DDBJ databases">
        <title>Genome sequence of Rhodovastum atsumiense, a diverse member of the Acetobacteraceae family of non-sulfur purple photosynthetic bacteria.</title>
        <authorList>
            <person name="Meyer T."/>
            <person name="Kyndt J."/>
        </authorList>
    </citation>
    <scope>NUCLEOTIDE SEQUENCE [LARGE SCALE GENOMIC DNA]</scope>
    <source>
        <strain evidence="13 14">DSM 21279</strain>
    </source>
</reference>
<keyword evidence="2 11" id="KW-0813">Transport</keyword>
<dbReference type="GO" id="GO:0015099">
    <property type="term" value="F:nickel cation transmembrane transporter activity"/>
    <property type="evidence" value="ECO:0007669"/>
    <property type="project" value="InterPro"/>
</dbReference>
<dbReference type="AlphaFoldDB" id="A0A5M6J1K8"/>
<dbReference type="SUPFAM" id="SSF161098">
    <property type="entry name" value="MetI-like"/>
    <property type="match status" value="1"/>
</dbReference>
<evidence type="ECO:0000256" key="10">
    <source>
        <dbReference type="ARBA" id="ARBA00024202"/>
    </source>
</evidence>
<dbReference type="NCBIfam" id="NF007677">
    <property type="entry name" value="PRK10352.1"/>
    <property type="match status" value="1"/>
</dbReference>
<evidence type="ECO:0000313" key="13">
    <source>
        <dbReference type="EMBL" id="KAA5614401.1"/>
    </source>
</evidence>
<organism evidence="13 14">
    <name type="scientific">Rhodovastum atsumiense</name>
    <dbReference type="NCBI Taxonomy" id="504468"/>
    <lineage>
        <taxon>Bacteria</taxon>
        <taxon>Pseudomonadati</taxon>
        <taxon>Pseudomonadota</taxon>
        <taxon>Alphaproteobacteria</taxon>
        <taxon>Acetobacterales</taxon>
        <taxon>Acetobacteraceae</taxon>
        <taxon>Rhodovastum</taxon>
    </lineage>
</organism>
<evidence type="ECO:0000256" key="1">
    <source>
        <dbReference type="ARBA" id="ARBA00004651"/>
    </source>
</evidence>
<evidence type="ECO:0000313" key="14">
    <source>
        <dbReference type="Proteomes" id="UP000325255"/>
    </source>
</evidence>
<dbReference type="EMBL" id="VWPK01000002">
    <property type="protein sequence ID" value="KAA5614401.1"/>
    <property type="molecule type" value="Genomic_DNA"/>
</dbReference>
<evidence type="ECO:0000259" key="12">
    <source>
        <dbReference type="PROSITE" id="PS50928"/>
    </source>
</evidence>
<evidence type="ECO:0000256" key="11">
    <source>
        <dbReference type="RuleBase" id="RU363032"/>
    </source>
</evidence>
<proteinExistence type="inferred from homology"/>
<dbReference type="Proteomes" id="UP000325255">
    <property type="component" value="Unassembled WGS sequence"/>
</dbReference>
<keyword evidence="4" id="KW-0533">Nickel</keyword>
<feature type="transmembrane region" description="Helical" evidence="11">
    <location>
        <begin position="176"/>
        <end position="195"/>
    </location>
</feature>
<keyword evidence="8" id="KW-0921">Nickel transport</keyword>
<keyword evidence="3" id="KW-1003">Cell membrane</keyword>
<gene>
    <name evidence="13" type="primary">nikB</name>
    <name evidence="13" type="ORF">F1189_02110</name>
</gene>
<sequence>MSGFILRRVLSLAPLLLIVSLALFLMLHLGRGDPAMDYLRLSQIPPTDAAVAQARTELGLDRPLAVQYLSWLAGVVRLDFGVSWVTRHPVLEDIATFLPATLQLAAAALALTIVLGVPLGVVAALARNRWPDHLTRVVAFLGVSVPNFWLGYLLILLFAVTLGWLPAMGRGGPEHLILPAIATAAMSASIMLRLVRSSVLGQLGNRHLVFARARGLSERTVIGRHVLLNAMIPPLTAIGLHIGELLGGAMVVEVVFGWPGVGRYALQAISNRDFPALQGFVVVMTMIYVICNLVIDIAYAWIDPRIRLGRTLT</sequence>
<comment type="subcellular location">
    <subcellularLocation>
        <location evidence="1 11">Cell membrane</location>
        <topology evidence="1 11">Multi-pass membrane protein</topology>
    </subcellularLocation>
</comment>
<comment type="similarity">
    <text evidence="10">Belongs to the binding-protein-dependent transport system permease family. OppBC subfamily.</text>
</comment>
<evidence type="ECO:0000256" key="8">
    <source>
        <dbReference type="ARBA" id="ARBA00023112"/>
    </source>
</evidence>
<evidence type="ECO:0000256" key="4">
    <source>
        <dbReference type="ARBA" id="ARBA00022596"/>
    </source>
</evidence>
<dbReference type="OrthoDB" id="9807402at2"/>